<evidence type="ECO:0000256" key="1">
    <source>
        <dbReference type="SAM" id="Phobius"/>
    </source>
</evidence>
<keyword evidence="1" id="KW-1133">Transmembrane helix</keyword>
<name>A0A1G6D501_9HYPH</name>
<feature type="transmembrane region" description="Helical" evidence="1">
    <location>
        <begin position="83"/>
        <end position="101"/>
    </location>
</feature>
<gene>
    <name evidence="2" type="ORF">SAMN02982931_03028</name>
</gene>
<feature type="transmembrane region" description="Helical" evidence="1">
    <location>
        <begin position="122"/>
        <end position="141"/>
    </location>
</feature>
<dbReference type="RefSeq" id="WP_139167854.1">
    <property type="nucleotide sequence ID" value="NZ_FMXQ01000006.1"/>
</dbReference>
<evidence type="ECO:0000313" key="3">
    <source>
        <dbReference type="Proteomes" id="UP000199071"/>
    </source>
</evidence>
<keyword evidence="1" id="KW-0472">Membrane</keyword>
<evidence type="ECO:0000313" key="2">
    <source>
        <dbReference type="EMBL" id="SDB40254.1"/>
    </source>
</evidence>
<feature type="transmembrane region" description="Helical" evidence="1">
    <location>
        <begin position="50"/>
        <end position="71"/>
    </location>
</feature>
<accession>A0A1G6D501</accession>
<evidence type="ECO:0008006" key="4">
    <source>
        <dbReference type="Google" id="ProtNLM"/>
    </source>
</evidence>
<dbReference type="AlphaFoldDB" id="A0A1G6D501"/>
<proteinExistence type="predicted"/>
<dbReference type="Proteomes" id="UP000199071">
    <property type="component" value="Unassembled WGS sequence"/>
</dbReference>
<sequence>MTWVNDVILFFHFFGLMLGAAGGMASGLIMRKAASLPPEQGQTIRMLGPMLANVAHLGVVVLWVTGLILVWSKWNGLGSLPTLFWVKAVFIVTLTVSAIAVHMTYAEIRKGNKAVASRLPKLGPLSGASAVLAVLFASLAFG</sequence>
<organism evidence="2 3">
    <name type="scientific">Bauldia litoralis</name>
    <dbReference type="NCBI Taxonomy" id="665467"/>
    <lineage>
        <taxon>Bacteria</taxon>
        <taxon>Pseudomonadati</taxon>
        <taxon>Pseudomonadota</taxon>
        <taxon>Alphaproteobacteria</taxon>
        <taxon>Hyphomicrobiales</taxon>
        <taxon>Kaistiaceae</taxon>
        <taxon>Bauldia</taxon>
    </lineage>
</organism>
<dbReference type="OrthoDB" id="7950681at2"/>
<dbReference type="EMBL" id="FMXQ01000006">
    <property type="protein sequence ID" value="SDB40254.1"/>
    <property type="molecule type" value="Genomic_DNA"/>
</dbReference>
<keyword evidence="3" id="KW-1185">Reference proteome</keyword>
<reference evidence="2 3" key="1">
    <citation type="submission" date="2016-10" db="EMBL/GenBank/DDBJ databases">
        <authorList>
            <person name="de Groot N.N."/>
        </authorList>
    </citation>
    <scope>NUCLEOTIDE SEQUENCE [LARGE SCALE GENOMIC DNA]</scope>
    <source>
        <strain evidence="2 3">ATCC 35022</strain>
    </source>
</reference>
<dbReference type="STRING" id="665467.SAMN02982931_03028"/>
<feature type="transmembrane region" description="Helical" evidence="1">
    <location>
        <begin position="6"/>
        <end position="29"/>
    </location>
</feature>
<keyword evidence="1" id="KW-0812">Transmembrane</keyword>
<protein>
    <recommendedName>
        <fullName evidence="4">Protoporphyrinogen IX oxidase</fullName>
    </recommendedName>
</protein>